<feature type="chain" id="PRO_5042201206" evidence="1">
    <location>
        <begin position="24"/>
        <end position="84"/>
    </location>
</feature>
<evidence type="ECO:0000313" key="2">
    <source>
        <dbReference type="EMBL" id="KAK2174649.1"/>
    </source>
</evidence>
<evidence type="ECO:0000313" key="3">
    <source>
        <dbReference type="Proteomes" id="UP001209878"/>
    </source>
</evidence>
<evidence type="ECO:0000256" key="1">
    <source>
        <dbReference type="SAM" id="SignalP"/>
    </source>
</evidence>
<gene>
    <name evidence="2" type="ORF">NP493_786g00015</name>
</gene>
<dbReference type="AlphaFoldDB" id="A0AAD9KN71"/>
<sequence>MNAAVVVGSLLAILLVQTRWSHAVELKDHDYDQMLDAMEEVHQKCPNITYLYSLTGGKTNRTVLGKRLAVIVLSDNPQIHELGK</sequence>
<reference evidence="2" key="1">
    <citation type="journal article" date="2023" name="Mol. Biol. Evol.">
        <title>Third-Generation Sequencing Reveals the Adaptive Role of the Epigenome in Three Deep-Sea Polychaetes.</title>
        <authorList>
            <person name="Perez M."/>
            <person name="Aroh O."/>
            <person name="Sun Y."/>
            <person name="Lan Y."/>
            <person name="Juniper S.K."/>
            <person name="Young C.R."/>
            <person name="Angers B."/>
            <person name="Qian P.Y."/>
        </authorList>
    </citation>
    <scope>NUCLEOTIDE SEQUENCE</scope>
    <source>
        <strain evidence="2">R07B-5</strain>
    </source>
</reference>
<dbReference type="Gene3D" id="3.40.630.10">
    <property type="entry name" value="Zn peptidases"/>
    <property type="match status" value="1"/>
</dbReference>
<proteinExistence type="predicted"/>
<dbReference type="Proteomes" id="UP001209878">
    <property type="component" value="Unassembled WGS sequence"/>
</dbReference>
<keyword evidence="3" id="KW-1185">Reference proteome</keyword>
<accession>A0AAD9KN71</accession>
<keyword evidence="1" id="KW-0732">Signal</keyword>
<organism evidence="2 3">
    <name type="scientific">Ridgeia piscesae</name>
    <name type="common">Tubeworm</name>
    <dbReference type="NCBI Taxonomy" id="27915"/>
    <lineage>
        <taxon>Eukaryota</taxon>
        <taxon>Metazoa</taxon>
        <taxon>Spiralia</taxon>
        <taxon>Lophotrochozoa</taxon>
        <taxon>Annelida</taxon>
        <taxon>Polychaeta</taxon>
        <taxon>Sedentaria</taxon>
        <taxon>Canalipalpata</taxon>
        <taxon>Sabellida</taxon>
        <taxon>Siboglinidae</taxon>
        <taxon>Ridgeia</taxon>
    </lineage>
</organism>
<protein>
    <submittedName>
        <fullName evidence="2">Uncharacterized protein</fullName>
    </submittedName>
</protein>
<name>A0AAD9KN71_RIDPI</name>
<comment type="caution">
    <text evidence="2">The sequence shown here is derived from an EMBL/GenBank/DDBJ whole genome shotgun (WGS) entry which is preliminary data.</text>
</comment>
<dbReference type="EMBL" id="JAODUO010000785">
    <property type="protein sequence ID" value="KAK2174649.1"/>
    <property type="molecule type" value="Genomic_DNA"/>
</dbReference>
<feature type="signal peptide" evidence="1">
    <location>
        <begin position="1"/>
        <end position="23"/>
    </location>
</feature>